<evidence type="ECO:0000256" key="3">
    <source>
        <dbReference type="ARBA" id="ARBA00023163"/>
    </source>
</evidence>
<keyword evidence="6" id="KW-1185">Reference proteome</keyword>
<organism evidence="5 6">
    <name type="scientific">Niabella ginsengisoli</name>
    <dbReference type="NCBI Taxonomy" id="522298"/>
    <lineage>
        <taxon>Bacteria</taxon>
        <taxon>Pseudomonadati</taxon>
        <taxon>Bacteroidota</taxon>
        <taxon>Chitinophagia</taxon>
        <taxon>Chitinophagales</taxon>
        <taxon>Chitinophagaceae</taxon>
        <taxon>Niabella</taxon>
    </lineage>
</organism>
<keyword evidence="1" id="KW-0805">Transcription regulation</keyword>
<proteinExistence type="predicted"/>
<dbReference type="InterPro" id="IPR020449">
    <property type="entry name" value="Tscrpt_reg_AraC-type_HTH"/>
</dbReference>
<feature type="domain" description="HTH araC/xylS-type" evidence="4">
    <location>
        <begin position="82"/>
        <end position="180"/>
    </location>
</feature>
<dbReference type="InterPro" id="IPR018060">
    <property type="entry name" value="HTH_AraC"/>
</dbReference>
<keyword evidence="3" id="KW-0804">Transcription</keyword>
<dbReference type="PRINTS" id="PR00032">
    <property type="entry name" value="HTHARAC"/>
</dbReference>
<dbReference type="PANTHER" id="PTHR43280">
    <property type="entry name" value="ARAC-FAMILY TRANSCRIPTIONAL REGULATOR"/>
    <property type="match status" value="1"/>
</dbReference>
<dbReference type="RefSeq" id="WP_240831600.1">
    <property type="nucleotide sequence ID" value="NZ_JAKWBL010000004.1"/>
</dbReference>
<reference evidence="5 6" key="1">
    <citation type="submission" date="2022-02" db="EMBL/GenBank/DDBJ databases">
        <authorList>
            <person name="Min J."/>
        </authorList>
    </citation>
    <scope>NUCLEOTIDE SEQUENCE [LARGE SCALE GENOMIC DNA]</scope>
    <source>
        <strain evidence="5 6">GR10-1</strain>
    </source>
</reference>
<evidence type="ECO:0000256" key="2">
    <source>
        <dbReference type="ARBA" id="ARBA00023125"/>
    </source>
</evidence>
<gene>
    <name evidence="5" type="ORF">MKP09_17430</name>
</gene>
<evidence type="ECO:0000259" key="4">
    <source>
        <dbReference type="PROSITE" id="PS01124"/>
    </source>
</evidence>
<evidence type="ECO:0000313" key="5">
    <source>
        <dbReference type="EMBL" id="MCH5599558.1"/>
    </source>
</evidence>
<keyword evidence="2" id="KW-0238">DNA-binding</keyword>
<accession>A0ABS9SME9</accession>
<dbReference type="PANTHER" id="PTHR43280:SF32">
    <property type="entry name" value="TRANSCRIPTIONAL REGULATORY PROTEIN"/>
    <property type="match status" value="1"/>
</dbReference>
<evidence type="ECO:0000256" key="1">
    <source>
        <dbReference type="ARBA" id="ARBA00023015"/>
    </source>
</evidence>
<dbReference type="SUPFAM" id="SSF46689">
    <property type="entry name" value="Homeodomain-like"/>
    <property type="match status" value="1"/>
</dbReference>
<dbReference type="EMBL" id="JAKWBL010000004">
    <property type="protein sequence ID" value="MCH5599558.1"/>
    <property type="molecule type" value="Genomic_DNA"/>
</dbReference>
<dbReference type="Pfam" id="PF12833">
    <property type="entry name" value="HTH_18"/>
    <property type="match status" value="1"/>
</dbReference>
<protein>
    <submittedName>
        <fullName evidence="5">Helix-turn-helix domain-containing protein</fullName>
    </submittedName>
</protein>
<name>A0ABS9SME9_9BACT</name>
<dbReference type="SMART" id="SM00342">
    <property type="entry name" value="HTH_ARAC"/>
    <property type="match status" value="1"/>
</dbReference>
<evidence type="ECO:0000313" key="6">
    <source>
        <dbReference type="Proteomes" id="UP001202248"/>
    </source>
</evidence>
<dbReference type="Proteomes" id="UP001202248">
    <property type="component" value="Unassembled WGS sequence"/>
</dbReference>
<dbReference type="InterPro" id="IPR009057">
    <property type="entry name" value="Homeodomain-like_sf"/>
</dbReference>
<sequence length="191" mass="22029">MACNGILFNNIYQQPHVSMSEKIFEDVNLIIDKMKYYNASQNRFDHSILKTYLQLILALCSREKQKQIENLADVEDGIEATANFQSILEVFFLQSKDVSFYAAKEGISTSAFSKKIKHRFGKSPSKLIQERVALEAKKLLHLTTDPIKEIAARLNFDDEFYFSRYFKKQVGVSPKQFRERVGISIVAKQSM</sequence>
<comment type="caution">
    <text evidence="5">The sequence shown here is derived from an EMBL/GenBank/DDBJ whole genome shotgun (WGS) entry which is preliminary data.</text>
</comment>
<dbReference type="Gene3D" id="1.10.10.60">
    <property type="entry name" value="Homeodomain-like"/>
    <property type="match status" value="1"/>
</dbReference>
<dbReference type="PROSITE" id="PS01124">
    <property type="entry name" value="HTH_ARAC_FAMILY_2"/>
    <property type="match status" value="1"/>
</dbReference>